<dbReference type="InterPro" id="IPR036396">
    <property type="entry name" value="Cyt_P450_sf"/>
</dbReference>
<dbReference type="RefSeq" id="WP_369226456.1">
    <property type="nucleotide sequence ID" value="NZ_CP163441.1"/>
</dbReference>
<evidence type="ECO:0000313" key="8">
    <source>
        <dbReference type="EMBL" id="XDQ47545.1"/>
    </source>
</evidence>
<comment type="similarity">
    <text evidence="1 7">Belongs to the cytochrome P450 family.</text>
</comment>
<dbReference type="GO" id="GO:0020037">
    <property type="term" value="F:heme binding"/>
    <property type="evidence" value="ECO:0007669"/>
    <property type="project" value="InterPro"/>
</dbReference>
<keyword evidence="6 7" id="KW-0503">Monooxygenase</keyword>
<evidence type="ECO:0000256" key="1">
    <source>
        <dbReference type="ARBA" id="ARBA00010617"/>
    </source>
</evidence>
<accession>A0AB39QY62</accession>
<sequence length="407" mass="45336">MQESQVTEELDVSFVQTPHEVLKRLREAGPAVKVMLPNGSLVWIVTRYEEVRQALSETKLSKDFKGLNELMAKHTKEGHAPKQYDEALVGHMLASDPPDHTRMRRLVNKAFTPRRVEGMRPMLRELTARLLDEMAEHDEIDLLEALAYPVPMEVLCTLLGVPEAERLAFGRYAAVVLSDLAPEGYEEATRAMREYLVKLIQVKRENPGDDLLSALIAARDEDDKLTEGELLATIYLMFSAGTETAVNLIGNGVLALLTHPGELEKLRADRSLLPQAVEEFLRFDGPVNLATFRYTIAPVSLGDVTIPVGEVVMVSLMAANRDPDRFDDPELFDITRPIGGQMTFGHGIHYCMGAPLARLEAEIALGMLLDRFPDLSLACDPNELRWRLSTVTHGLEKLPVRPHGTDG</sequence>
<dbReference type="InterPro" id="IPR017972">
    <property type="entry name" value="Cyt_P450_CS"/>
</dbReference>
<dbReference type="Gene3D" id="1.10.630.10">
    <property type="entry name" value="Cytochrome P450"/>
    <property type="match status" value="1"/>
</dbReference>
<dbReference type="PANTHER" id="PTHR46696">
    <property type="entry name" value="P450, PUTATIVE (EUROFUNG)-RELATED"/>
    <property type="match status" value="1"/>
</dbReference>
<reference evidence="8" key="1">
    <citation type="submission" date="2024-07" db="EMBL/GenBank/DDBJ databases">
        <authorList>
            <person name="Yu S.T."/>
        </authorList>
    </citation>
    <scope>NUCLEOTIDE SEQUENCE</scope>
    <source>
        <strain evidence="8">R39</strain>
    </source>
</reference>
<dbReference type="PROSITE" id="PS00086">
    <property type="entry name" value="CYTOCHROME_P450"/>
    <property type="match status" value="1"/>
</dbReference>
<proteinExistence type="inferred from homology"/>
<protein>
    <submittedName>
        <fullName evidence="8">Cytochrome P450</fullName>
    </submittedName>
</protein>
<dbReference type="PRINTS" id="PR00359">
    <property type="entry name" value="BP450"/>
</dbReference>
<dbReference type="PANTHER" id="PTHR46696:SF1">
    <property type="entry name" value="CYTOCHROME P450 YJIB-RELATED"/>
    <property type="match status" value="1"/>
</dbReference>
<dbReference type="GO" id="GO:0016705">
    <property type="term" value="F:oxidoreductase activity, acting on paired donors, with incorporation or reduction of molecular oxygen"/>
    <property type="evidence" value="ECO:0007669"/>
    <property type="project" value="InterPro"/>
</dbReference>
<keyword evidence="3 7" id="KW-0479">Metal-binding</keyword>
<dbReference type="CDD" id="cd11029">
    <property type="entry name" value="CYP107-like"/>
    <property type="match status" value="1"/>
</dbReference>
<dbReference type="FunFam" id="1.10.630.10:FF:000018">
    <property type="entry name" value="Cytochrome P450 monooxygenase"/>
    <property type="match status" value="1"/>
</dbReference>
<organism evidence="8">
    <name type="scientific">Streptomyces sp. R39</name>
    <dbReference type="NCBI Taxonomy" id="3238631"/>
    <lineage>
        <taxon>Bacteria</taxon>
        <taxon>Bacillati</taxon>
        <taxon>Actinomycetota</taxon>
        <taxon>Actinomycetes</taxon>
        <taxon>Kitasatosporales</taxon>
        <taxon>Streptomycetaceae</taxon>
        <taxon>Streptomyces</taxon>
    </lineage>
</organism>
<dbReference type="GO" id="GO:0005506">
    <property type="term" value="F:iron ion binding"/>
    <property type="evidence" value="ECO:0007669"/>
    <property type="project" value="InterPro"/>
</dbReference>
<dbReference type="InterPro" id="IPR001128">
    <property type="entry name" value="Cyt_P450"/>
</dbReference>
<dbReference type="EMBL" id="CP163441">
    <property type="protein sequence ID" value="XDQ47545.1"/>
    <property type="molecule type" value="Genomic_DNA"/>
</dbReference>
<evidence type="ECO:0000256" key="7">
    <source>
        <dbReference type="RuleBase" id="RU000461"/>
    </source>
</evidence>
<dbReference type="Pfam" id="PF00067">
    <property type="entry name" value="p450"/>
    <property type="match status" value="1"/>
</dbReference>
<name>A0AB39QY62_9ACTN</name>
<keyword evidence="2 7" id="KW-0349">Heme</keyword>
<dbReference type="GO" id="GO:0004497">
    <property type="term" value="F:monooxygenase activity"/>
    <property type="evidence" value="ECO:0007669"/>
    <property type="project" value="UniProtKB-KW"/>
</dbReference>
<keyword evidence="4 7" id="KW-0560">Oxidoreductase</keyword>
<evidence type="ECO:0000256" key="3">
    <source>
        <dbReference type="ARBA" id="ARBA00022723"/>
    </source>
</evidence>
<evidence type="ECO:0000256" key="4">
    <source>
        <dbReference type="ARBA" id="ARBA00023002"/>
    </source>
</evidence>
<dbReference type="AlphaFoldDB" id="A0AB39QY62"/>
<evidence type="ECO:0000256" key="6">
    <source>
        <dbReference type="ARBA" id="ARBA00023033"/>
    </source>
</evidence>
<evidence type="ECO:0000256" key="5">
    <source>
        <dbReference type="ARBA" id="ARBA00023004"/>
    </source>
</evidence>
<dbReference type="SUPFAM" id="SSF48264">
    <property type="entry name" value="Cytochrome P450"/>
    <property type="match status" value="1"/>
</dbReference>
<gene>
    <name evidence="8" type="ORF">AB5J52_37640</name>
</gene>
<evidence type="ECO:0000256" key="2">
    <source>
        <dbReference type="ARBA" id="ARBA00022617"/>
    </source>
</evidence>
<keyword evidence="5 7" id="KW-0408">Iron</keyword>
<dbReference type="InterPro" id="IPR002397">
    <property type="entry name" value="Cyt_P450_B"/>
</dbReference>